<dbReference type="PANTHER" id="PTHR13822:SF10">
    <property type="entry name" value="ATP SYNTHASE EPSILON CHAIN, CHLOROPLASTIC"/>
    <property type="match status" value="1"/>
</dbReference>
<dbReference type="Gene3D" id="2.60.15.10">
    <property type="entry name" value="F0F1 ATP synthase delta/epsilon subunit, N-terminal"/>
    <property type="match status" value="1"/>
</dbReference>
<keyword evidence="8" id="KW-1003">Cell membrane</keyword>
<dbReference type="SUPFAM" id="SSF46604">
    <property type="entry name" value="Epsilon subunit of F1F0-ATP synthase C-terminal domain"/>
    <property type="match status" value="1"/>
</dbReference>
<dbReference type="CDD" id="cd12152">
    <property type="entry name" value="F1-ATPase_delta"/>
    <property type="match status" value="1"/>
</dbReference>
<dbReference type="GO" id="GO:0005524">
    <property type="term" value="F:ATP binding"/>
    <property type="evidence" value="ECO:0007669"/>
    <property type="project" value="UniProtKB-UniRule"/>
</dbReference>
<dbReference type="Pfam" id="PF02823">
    <property type="entry name" value="ATP-synt_DE_N"/>
    <property type="match status" value="1"/>
</dbReference>
<evidence type="ECO:0000313" key="13">
    <source>
        <dbReference type="EMBL" id="OGL52833.1"/>
    </source>
</evidence>
<keyword evidence="8" id="KW-0375">Hydrogen ion transport</keyword>
<accession>A0A1F7SGA6</accession>
<evidence type="ECO:0000256" key="6">
    <source>
        <dbReference type="ARBA" id="ARBA00023196"/>
    </source>
</evidence>
<dbReference type="PANTHER" id="PTHR13822">
    <property type="entry name" value="ATP SYNTHASE DELTA/EPSILON CHAIN"/>
    <property type="match status" value="1"/>
</dbReference>
<evidence type="ECO:0000256" key="10">
    <source>
        <dbReference type="SAM" id="Coils"/>
    </source>
</evidence>
<evidence type="ECO:0000256" key="3">
    <source>
        <dbReference type="ARBA" id="ARBA00022448"/>
    </source>
</evidence>
<evidence type="ECO:0000313" key="14">
    <source>
        <dbReference type="Proteomes" id="UP000178082"/>
    </source>
</evidence>
<keyword evidence="6 8" id="KW-0139">CF(1)</keyword>
<gene>
    <name evidence="8" type="primary">atpC</name>
    <name evidence="13" type="ORF">A3G31_00345</name>
</gene>
<keyword evidence="4 8" id="KW-0406">Ion transport</keyword>
<comment type="caution">
    <text evidence="13">The sequence shown here is derived from an EMBL/GenBank/DDBJ whole genome shotgun (WGS) entry which is preliminary data.</text>
</comment>
<protein>
    <recommendedName>
        <fullName evidence="8">ATP synthase epsilon chain</fullName>
    </recommendedName>
    <alternativeName>
        <fullName evidence="8">ATP synthase F1 sector epsilon subunit</fullName>
    </alternativeName>
    <alternativeName>
        <fullName evidence="8">F-ATPase epsilon subunit</fullName>
    </alternativeName>
</protein>
<keyword evidence="3 8" id="KW-0813">Transport</keyword>
<dbReference type="GO" id="GO:0005886">
    <property type="term" value="C:plasma membrane"/>
    <property type="evidence" value="ECO:0007669"/>
    <property type="project" value="UniProtKB-SubCell"/>
</dbReference>
<dbReference type="Gene3D" id="1.20.5.440">
    <property type="entry name" value="ATP synthase delta/epsilon subunit, C-terminal domain"/>
    <property type="match status" value="1"/>
</dbReference>
<dbReference type="EMBL" id="MGDI01000029">
    <property type="protein sequence ID" value="OGL52833.1"/>
    <property type="molecule type" value="Genomic_DNA"/>
</dbReference>
<dbReference type="InterPro" id="IPR001469">
    <property type="entry name" value="ATP_synth_F1_dsu/esu"/>
</dbReference>
<comment type="subunit">
    <text evidence="8 9">F-type ATPases have 2 components, CF(1) - the catalytic core - and CF(0) - the membrane proton channel. CF(1) has five subunits: alpha(3), beta(3), gamma(1), delta(1), epsilon(1). CF(0) has three main subunits: a, b and c.</text>
</comment>
<evidence type="ECO:0000256" key="8">
    <source>
        <dbReference type="HAMAP-Rule" id="MF_00530"/>
    </source>
</evidence>
<evidence type="ECO:0000256" key="5">
    <source>
        <dbReference type="ARBA" id="ARBA00023136"/>
    </source>
</evidence>
<evidence type="ECO:0000256" key="2">
    <source>
        <dbReference type="ARBA" id="ARBA00005712"/>
    </source>
</evidence>
<dbReference type="HAMAP" id="MF_00530">
    <property type="entry name" value="ATP_synth_epsil_bac"/>
    <property type="match status" value="1"/>
</dbReference>
<feature type="domain" description="ATP synthase epsilon subunit C-terminal" evidence="11">
    <location>
        <begin position="88"/>
        <end position="132"/>
    </location>
</feature>
<dbReference type="SUPFAM" id="SSF51344">
    <property type="entry name" value="Epsilon subunit of F1F0-ATP synthase N-terminal domain"/>
    <property type="match status" value="1"/>
</dbReference>
<organism evidence="13 14">
    <name type="scientific">Candidatus Schekmanbacteria bacterium RIFCSPLOWO2_12_FULL_38_15</name>
    <dbReference type="NCBI Taxonomy" id="1817883"/>
    <lineage>
        <taxon>Bacteria</taxon>
        <taxon>Candidatus Schekmaniibacteriota</taxon>
    </lineage>
</organism>
<dbReference type="InterPro" id="IPR036794">
    <property type="entry name" value="ATP_F1_dsu/esu_C_sf"/>
</dbReference>
<dbReference type="InterPro" id="IPR020546">
    <property type="entry name" value="ATP_synth_F1_dsu/esu_N"/>
</dbReference>
<dbReference type="AlphaFoldDB" id="A0A1F7SGA6"/>
<evidence type="ECO:0000256" key="7">
    <source>
        <dbReference type="ARBA" id="ARBA00023310"/>
    </source>
</evidence>
<dbReference type="Pfam" id="PF00401">
    <property type="entry name" value="ATP-synt_DE"/>
    <property type="match status" value="1"/>
</dbReference>
<reference evidence="13 14" key="1">
    <citation type="journal article" date="2016" name="Nat. Commun.">
        <title>Thousands of microbial genomes shed light on interconnected biogeochemical processes in an aquifer system.</title>
        <authorList>
            <person name="Anantharaman K."/>
            <person name="Brown C.T."/>
            <person name="Hug L.A."/>
            <person name="Sharon I."/>
            <person name="Castelle C.J."/>
            <person name="Probst A.J."/>
            <person name="Thomas B.C."/>
            <person name="Singh A."/>
            <person name="Wilkins M.J."/>
            <person name="Karaoz U."/>
            <person name="Brodie E.L."/>
            <person name="Williams K.H."/>
            <person name="Hubbard S.S."/>
            <person name="Banfield J.F."/>
        </authorList>
    </citation>
    <scope>NUCLEOTIDE SEQUENCE [LARGE SCALE GENOMIC DNA]</scope>
</reference>
<evidence type="ECO:0000256" key="9">
    <source>
        <dbReference type="RuleBase" id="RU003656"/>
    </source>
</evidence>
<sequence>MGKAILLEIVTPDRLLVSEKAEDITAPGFGGEFGVLPGHTSFLATLNPGEISYKSVSGNRKYLSISWGYVEVRPEKVIILANTAERSEEIDLARAQNAFKRAEERLKTRTADINVERAEIALARALARIQVVARKE</sequence>
<comment type="similarity">
    <text evidence="2 8 9">Belongs to the ATPase epsilon chain family.</text>
</comment>
<comment type="subcellular location">
    <subcellularLocation>
        <location evidence="1 8">Cell membrane</location>
        <topology evidence="1 8">Peripheral membrane protein</topology>
    </subcellularLocation>
</comment>
<name>A0A1F7SGA6_9BACT</name>
<keyword evidence="5 8" id="KW-0472">Membrane</keyword>
<comment type="function">
    <text evidence="8">Produces ATP from ADP in the presence of a proton gradient across the membrane.</text>
</comment>
<evidence type="ECO:0000256" key="4">
    <source>
        <dbReference type="ARBA" id="ARBA00023065"/>
    </source>
</evidence>
<keyword evidence="7 8" id="KW-0066">ATP synthesis</keyword>
<dbReference type="GO" id="GO:0045259">
    <property type="term" value="C:proton-transporting ATP synthase complex"/>
    <property type="evidence" value="ECO:0007669"/>
    <property type="project" value="UniProtKB-KW"/>
</dbReference>
<dbReference type="InterPro" id="IPR036771">
    <property type="entry name" value="ATPsynth_dsu/esu_N"/>
</dbReference>
<dbReference type="NCBIfam" id="TIGR01216">
    <property type="entry name" value="ATP_synt_epsi"/>
    <property type="match status" value="1"/>
</dbReference>
<dbReference type="NCBIfam" id="NF009980">
    <property type="entry name" value="PRK13446.1"/>
    <property type="match status" value="1"/>
</dbReference>
<evidence type="ECO:0000259" key="12">
    <source>
        <dbReference type="Pfam" id="PF02823"/>
    </source>
</evidence>
<evidence type="ECO:0000259" key="11">
    <source>
        <dbReference type="Pfam" id="PF00401"/>
    </source>
</evidence>
<keyword evidence="10" id="KW-0175">Coiled coil</keyword>
<proteinExistence type="inferred from homology"/>
<evidence type="ECO:0000256" key="1">
    <source>
        <dbReference type="ARBA" id="ARBA00004202"/>
    </source>
</evidence>
<dbReference type="Proteomes" id="UP000178082">
    <property type="component" value="Unassembled WGS sequence"/>
</dbReference>
<feature type="coiled-coil region" evidence="10">
    <location>
        <begin position="85"/>
        <end position="112"/>
    </location>
</feature>
<dbReference type="GO" id="GO:0046933">
    <property type="term" value="F:proton-transporting ATP synthase activity, rotational mechanism"/>
    <property type="evidence" value="ECO:0007669"/>
    <property type="project" value="UniProtKB-UniRule"/>
</dbReference>
<feature type="domain" description="ATP synthase F1 complex delta/epsilon subunit N-terminal" evidence="12">
    <location>
        <begin position="7"/>
        <end position="84"/>
    </location>
</feature>
<dbReference type="InterPro" id="IPR020547">
    <property type="entry name" value="ATP_synth_F1_esu_C"/>
</dbReference>
<dbReference type="STRING" id="1817883.A3G31_00345"/>